<gene>
    <name evidence="4" type="ORF">HPB51_004968</name>
</gene>
<reference evidence="4" key="2">
    <citation type="submission" date="2021-09" db="EMBL/GenBank/DDBJ databases">
        <authorList>
            <person name="Jia N."/>
            <person name="Wang J."/>
            <person name="Shi W."/>
            <person name="Du L."/>
            <person name="Sun Y."/>
            <person name="Zhan W."/>
            <person name="Jiang J."/>
            <person name="Wang Q."/>
            <person name="Zhang B."/>
            <person name="Ji P."/>
            <person name="Sakyi L.B."/>
            <person name="Cui X."/>
            <person name="Yuan T."/>
            <person name="Jiang B."/>
            <person name="Yang W."/>
            <person name="Lam T.T.-Y."/>
            <person name="Chang Q."/>
            <person name="Ding S."/>
            <person name="Wang X."/>
            <person name="Zhu J."/>
            <person name="Ruan X."/>
            <person name="Zhao L."/>
            <person name="Wei J."/>
            <person name="Que T."/>
            <person name="Du C."/>
            <person name="Cheng J."/>
            <person name="Dai P."/>
            <person name="Han X."/>
            <person name="Huang E."/>
            <person name="Gao Y."/>
            <person name="Liu J."/>
            <person name="Shao H."/>
            <person name="Ye R."/>
            <person name="Li L."/>
            <person name="Wei W."/>
            <person name="Wang X."/>
            <person name="Wang C."/>
            <person name="Huo Q."/>
            <person name="Li W."/>
            <person name="Guo W."/>
            <person name="Chen H."/>
            <person name="Chen S."/>
            <person name="Zhou L."/>
            <person name="Zhou L."/>
            <person name="Ni X."/>
            <person name="Tian J."/>
            <person name="Zhou Y."/>
            <person name="Sheng Y."/>
            <person name="Liu T."/>
            <person name="Pan Y."/>
            <person name="Xia L."/>
            <person name="Li J."/>
            <person name="Zhao F."/>
            <person name="Cao W."/>
        </authorList>
    </citation>
    <scope>NUCLEOTIDE SEQUENCE</scope>
    <source>
        <strain evidence="4">Rmic-2018</strain>
        <tissue evidence="4">Larvae</tissue>
    </source>
</reference>
<dbReference type="Gene3D" id="1.10.8.270">
    <property type="entry name" value="putative rabgap domain of human tbc1 domain family member 14 like domains"/>
    <property type="match status" value="1"/>
</dbReference>
<dbReference type="PANTHER" id="PTHR47219">
    <property type="entry name" value="RAB GTPASE-ACTIVATING PROTEIN 1-LIKE"/>
    <property type="match status" value="1"/>
</dbReference>
<dbReference type="SMART" id="SM00164">
    <property type="entry name" value="TBC"/>
    <property type="match status" value="1"/>
</dbReference>
<dbReference type="FunFam" id="1.10.472.80:FF:000008">
    <property type="entry name" value="TBC1 domain family member 10A"/>
    <property type="match status" value="1"/>
</dbReference>
<sequence>MASGPLGEEEGSRWGGWGEGGEEDEDAGSDITMDSTATSLVGCRPRNGSLSSEAPSEAVPDKYGFLGGSQYTRPNPSRRVPLQVQWKRELKWRDMLENWERYMTKHFKKVRDRCRKGIPSSMRSVAWMNLCGGRFLMESYPGKFAELDKHPGDPRWVDDIRKDLHRQFPQHEMFVKDHGHGQEDLFRILKAYSVLNPAVGYCQGQAPIAAVLLMHMPAEHAFWCLVAVCDKYLRGYYSPGLDAVQLDGEILFALLKRVSPSAHRHLKKQRVDPIMYMTEWFMCAYSRTLPWATVLRVWDVFLCEGVKVLFKVALVLLRGVLGGGDLGKRYPAMFETLEALAVFARATCSRRLSRHTATAAGTARLSSPLATAAGGAGGAGGVAESEWREGERFGLVQLDVTSHDMMKEHQRQIAKRRLAQLSKVKT</sequence>
<feature type="region of interest" description="Disordered" evidence="2">
    <location>
        <begin position="1"/>
        <end position="77"/>
    </location>
</feature>
<dbReference type="GO" id="GO:0005886">
    <property type="term" value="C:plasma membrane"/>
    <property type="evidence" value="ECO:0007669"/>
    <property type="project" value="UniProtKB-ARBA"/>
</dbReference>
<keyword evidence="5" id="KW-1185">Reference proteome</keyword>
<comment type="caution">
    <text evidence="4">The sequence shown here is derived from an EMBL/GenBank/DDBJ whole genome shotgun (WGS) entry which is preliminary data.</text>
</comment>
<evidence type="ECO:0000256" key="1">
    <source>
        <dbReference type="ARBA" id="ARBA00022468"/>
    </source>
</evidence>
<dbReference type="VEuPathDB" id="VectorBase:LOC119180470"/>
<keyword evidence="1" id="KW-0343">GTPase activation</keyword>
<dbReference type="SUPFAM" id="SSF47923">
    <property type="entry name" value="Ypt/Rab-GAP domain of gyp1p"/>
    <property type="match status" value="2"/>
</dbReference>
<dbReference type="InterPro" id="IPR050302">
    <property type="entry name" value="Rab_GAP_TBC_domain"/>
</dbReference>
<dbReference type="AlphaFoldDB" id="A0A9J6EWW8"/>
<dbReference type="PANTHER" id="PTHR47219:SF4">
    <property type="entry name" value="TBC1 DOMAIN FAMILY MEMBER 10A"/>
    <property type="match status" value="1"/>
</dbReference>
<dbReference type="Gene3D" id="1.10.10.750">
    <property type="entry name" value="Ypt/Rab-GAP domain of gyp1p, domain 1"/>
    <property type="match status" value="1"/>
</dbReference>
<protein>
    <recommendedName>
        <fullName evidence="3">Rab-GAP TBC domain-containing protein</fullName>
    </recommendedName>
</protein>
<dbReference type="PROSITE" id="PS50086">
    <property type="entry name" value="TBC_RABGAP"/>
    <property type="match status" value="1"/>
</dbReference>
<reference evidence="4" key="1">
    <citation type="journal article" date="2020" name="Cell">
        <title>Large-Scale Comparative Analyses of Tick Genomes Elucidate Their Genetic Diversity and Vector Capacities.</title>
        <authorList>
            <consortium name="Tick Genome and Microbiome Consortium (TIGMIC)"/>
            <person name="Jia N."/>
            <person name="Wang J."/>
            <person name="Shi W."/>
            <person name="Du L."/>
            <person name="Sun Y."/>
            <person name="Zhan W."/>
            <person name="Jiang J.F."/>
            <person name="Wang Q."/>
            <person name="Zhang B."/>
            <person name="Ji P."/>
            <person name="Bell-Sakyi L."/>
            <person name="Cui X.M."/>
            <person name="Yuan T.T."/>
            <person name="Jiang B.G."/>
            <person name="Yang W.F."/>
            <person name="Lam T.T."/>
            <person name="Chang Q.C."/>
            <person name="Ding S.J."/>
            <person name="Wang X.J."/>
            <person name="Zhu J.G."/>
            <person name="Ruan X.D."/>
            <person name="Zhao L."/>
            <person name="Wei J.T."/>
            <person name="Ye R.Z."/>
            <person name="Que T.C."/>
            <person name="Du C.H."/>
            <person name="Zhou Y.H."/>
            <person name="Cheng J.X."/>
            <person name="Dai P.F."/>
            <person name="Guo W.B."/>
            <person name="Han X.H."/>
            <person name="Huang E.J."/>
            <person name="Li L.F."/>
            <person name="Wei W."/>
            <person name="Gao Y.C."/>
            <person name="Liu J.Z."/>
            <person name="Shao H.Z."/>
            <person name="Wang X."/>
            <person name="Wang C.C."/>
            <person name="Yang T.C."/>
            <person name="Huo Q.B."/>
            <person name="Li W."/>
            <person name="Chen H.Y."/>
            <person name="Chen S.E."/>
            <person name="Zhou L.G."/>
            <person name="Ni X.B."/>
            <person name="Tian J.H."/>
            <person name="Sheng Y."/>
            <person name="Liu T."/>
            <person name="Pan Y.S."/>
            <person name="Xia L.Y."/>
            <person name="Li J."/>
            <person name="Zhao F."/>
            <person name="Cao W.C."/>
        </authorList>
    </citation>
    <scope>NUCLEOTIDE SEQUENCE</scope>
    <source>
        <strain evidence="4">Rmic-2018</strain>
    </source>
</reference>
<dbReference type="EMBL" id="JABSTU010000001">
    <property type="protein sequence ID" value="KAH8039043.1"/>
    <property type="molecule type" value="Genomic_DNA"/>
</dbReference>
<dbReference type="Gene3D" id="1.10.472.80">
    <property type="entry name" value="Ypt/Rab-GAP domain of gyp1p, domain 3"/>
    <property type="match status" value="1"/>
</dbReference>
<feature type="domain" description="Rab-GAP TBC" evidence="3">
    <location>
        <begin position="117"/>
        <end position="305"/>
    </location>
</feature>
<evidence type="ECO:0000259" key="3">
    <source>
        <dbReference type="PROSITE" id="PS50086"/>
    </source>
</evidence>
<dbReference type="InterPro" id="IPR000195">
    <property type="entry name" value="Rab-GAP-TBC_dom"/>
</dbReference>
<name>A0A9J6EWW8_RHIMP</name>
<dbReference type="Proteomes" id="UP000821866">
    <property type="component" value="Chromosome 1"/>
</dbReference>
<evidence type="ECO:0000313" key="5">
    <source>
        <dbReference type="Proteomes" id="UP000821866"/>
    </source>
</evidence>
<accession>A0A9J6EWW8</accession>
<organism evidence="4 5">
    <name type="scientific">Rhipicephalus microplus</name>
    <name type="common">Cattle tick</name>
    <name type="synonym">Boophilus microplus</name>
    <dbReference type="NCBI Taxonomy" id="6941"/>
    <lineage>
        <taxon>Eukaryota</taxon>
        <taxon>Metazoa</taxon>
        <taxon>Ecdysozoa</taxon>
        <taxon>Arthropoda</taxon>
        <taxon>Chelicerata</taxon>
        <taxon>Arachnida</taxon>
        <taxon>Acari</taxon>
        <taxon>Parasitiformes</taxon>
        <taxon>Ixodida</taxon>
        <taxon>Ixodoidea</taxon>
        <taxon>Ixodidae</taxon>
        <taxon>Rhipicephalinae</taxon>
        <taxon>Rhipicephalus</taxon>
        <taxon>Boophilus</taxon>
    </lineage>
</organism>
<evidence type="ECO:0000313" key="4">
    <source>
        <dbReference type="EMBL" id="KAH8039043.1"/>
    </source>
</evidence>
<dbReference type="GO" id="GO:0031267">
    <property type="term" value="F:small GTPase binding"/>
    <property type="evidence" value="ECO:0007669"/>
    <property type="project" value="TreeGrafter"/>
</dbReference>
<proteinExistence type="predicted"/>
<dbReference type="FunFam" id="1.10.8.270:FF:000007">
    <property type="entry name" value="TBC1 domain family member 10A"/>
    <property type="match status" value="1"/>
</dbReference>
<evidence type="ECO:0000256" key="2">
    <source>
        <dbReference type="SAM" id="MobiDB-lite"/>
    </source>
</evidence>
<dbReference type="FunFam" id="1.10.10.750:FF:000001">
    <property type="entry name" value="TBC1 domain family member 10A"/>
    <property type="match status" value="1"/>
</dbReference>
<dbReference type="Pfam" id="PF00566">
    <property type="entry name" value="RabGAP-TBC"/>
    <property type="match status" value="1"/>
</dbReference>
<dbReference type="GO" id="GO:0005096">
    <property type="term" value="F:GTPase activator activity"/>
    <property type="evidence" value="ECO:0007669"/>
    <property type="project" value="UniProtKB-KW"/>
</dbReference>
<dbReference type="InterPro" id="IPR035969">
    <property type="entry name" value="Rab-GAP_TBC_sf"/>
</dbReference>